<sequence length="104" mass="11697">MIPSSPSMVLRVVIPVEENREISITQLYSNDGATISTATLAVRSGRSRFINISSNSDNDSDNYFLNLEGGEFFVEVCDVFIQFFLFTSERLTVCFQLSSTQLRI</sequence>
<evidence type="ECO:0000313" key="2">
    <source>
        <dbReference type="Proteomes" id="UP000005237"/>
    </source>
</evidence>
<evidence type="ECO:0000313" key="1">
    <source>
        <dbReference type="EnsemblMetazoa" id="CJA33099.1"/>
    </source>
</evidence>
<proteinExistence type="predicted"/>
<protein>
    <submittedName>
        <fullName evidence="1">Uncharacterized protein</fullName>
    </submittedName>
</protein>
<dbReference type="Proteomes" id="UP000005237">
    <property type="component" value="Unassembled WGS sequence"/>
</dbReference>
<accession>A0A8R1EEA9</accession>
<dbReference type="EnsemblMetazoa" id="CJA33099.1">
    <property type="protein sequence ID" value="CJA33099.1"/>
    <property type="gene ID" value="WBGene00208946"/>
</dbReference>
<reference evidence="1" key="2">
    <citation type="submission" date="2022-06" db="UniProtKB">
        <authorList>
            <consortium name="EnsemblMetazoa"/>
        </authorList>
    </citation>
    <scope>IDENTIFICATION</scope>
    <source>
        <strain evidence="1">DF5081</strain>
    </source>
</reference>
<name>A0A8R1EEA9_CAEJA</name>
<keyword evidence="2" id="KW-1185">Reference proteome</keyword>
<reference evidence="2" key="1">
    <citation type="submission" date="2010-08" db="EMBL/GenBank/DDBJ databases">
        <authorList>
            <consortium name="Caenorhabditis japonica Sequencing Consortium"/>
            <person name="Wilson R.K."/>
        </authorList>
    </citation>
    <scope>NUCLEOTIDE SEQUENCE [LARGE SCALE GENOMIC DNA]</scope>
    <source>
        <strain evidence="2">DF5081</strain>
    </source>
</reference>
<dbReference type="AlphaFoldDB" id="A0A8R1EEA9"/>
<organism evidence="1 2">
    <name type="scientific">Caenorhabditis japonica</name>
    <dbReference type="NCBI Taxonomy" id="281687"/>
    <lineage>
        <taxon>Eukaryota</taxon>
        <taxon>Metazoa</taxon>
        <taxon>Ecdysozoa</taxon>
        <taxon>Nematoda</taxon>
        <taxon>Chromadorea</taxon>
        <taxon>Rhabditida</taxon>
        <taxon>Rhabditina</taxon>
        <taxon>Rhabditomorpha</taxon>
        <taxon>Rhabditoidea</taxon>
        <taxon>Rhabditidae</taxon>
        <taxon>Peloderinae</taxon>
        <taxon>Caenorhabditis</taxon>
    </lineage>
</organism>